<dbReference type="Proteomes" id="UP001339911">
    <property type="component" value="Unassembled WGS sequence"/>
</dbReference>
<dbReference type="InterPro" id="IPR052341">
    <property type="entry name" value="LOG_family_nucleotidases"/>
</dbReference>
<accession>A0ABU7SJ11</accession>
<dbReference type="SUPFAM" id="SSF102405">
    <property type="entry name" value="MCP/YpsA-like"/>
    <property type="match status" value="2"/>
</dbReference>
<feature type="region of interest" description="Disordered" evidence="1">
    <location>
        <begin position="262"/>
        <end position="295"/>
    </location>
</feature>
<sequence length="424" mass="44921">MPTPPPADVLEPHDDTVDEIESREELDLHLRAGSLAGLTVQGLRLDRDPVPDLTGVDLTGTLFAGCRFVSREVEAELVRRGATVVPAFAAVPYPTHPSRLYTADELAAGFDTGGFAGMYDTVVYEHFRAHGGALPELREALAQRLHDHAVDNALTDATRSWLARHGPGSVVGVMGGHAVPRGTSAYRLAATLGWELARAGRLVVTGGGPGVMEAANLGAYLSERSAADLGSAIDLLATAPDFTDHDPYTAVALRVRARFGPAVPQPRTSNGNATDIGKSSGNGIGNGQREVDPDGWARRGGLAIPTWLYGHEPANLFAGRIAKYFSNAIREDTILRLARGGIVFAAGRAGTVQEVFQAATKTFYGTDGDSGPYVFLDSAFWTRTLPIEALLRPLLALAPTGDLARSVYVTDDVHEAVRLLTAAG</sequence>
<dbReference type="RefSeq" id="WP_331210172.1">
    <property type="nucleotide sequence ID" value="NZ_JAZGQL010000020.1"/>
</dbReference>
<name>A0ABU7SJ11_9ACTN</name>
<evidence type="ECO:0000313" key="3">
    <source>
        <dbReference type="Proteomes" id="UP001339911"/>
    </source>
</evidence>
<dbReference type="Gene3D" id="3.40.50.450">
    <property type="match status" value="1"/>
</dbReference>
<gene>
    <name evidence="2" type="ORF">V1634_24165</name>
</gene>
<dbReference type="EMBL" id="JAZGQL010000020">
    <property type="protein sequence ID" value="MEE6309936.1"/>
    <property type="molecule type" value="Genomic_DNA"/>
</dbReference>
<dbReference type="InterPro" id="IPR041164">
    <property type="entry name" value="LDcluster4"/>
</dbReference>
<keyword evidence="3" id="KW-1185">Reference proteome</keyword>
<dbReference type="PANTHER" id="PTHR43393">
    <property type="entry name" value="CYTOKININ RIBOSIDE 5'-MONOPHOSPHATE PHOSPHORIBOHYDROLASE"/>
    <property type="match status" value="1"/>
</dbReference>
<protein>
    <recommendedName>
        <fullName evidence="4">Rossmann fold nucleotide-binding protein</fullName>
    </recommendedName>
</protein>
<evidence type="ECO:0008006" key="4">
    <source>
        <dbReference type="Google" id="ProtNLM"/>
    </source>
</evidence>
<evidence type="ECO:0000256" key="1">
    <source>
        <dbReference type="SAM" id="MobiDB-lite"/>
    </source>
</evidence>
<proteinExistence type="predicted"/>
<comment type="caution">
    <text evidence="2">The sequence shown here is derived from an EMBL/GenBank/DDBJ whole genome shotgun (WGS) entry which is preliminary data.</text>
</comment>
<reference evidence="2 3" key="1">
    <citation type="submission" date="2024-01" db="EMBL/GenBank/DDBJ databases">
        <title>Genome insights into Plantactinospora veratri sp. nov.</title>
        <authorList>
            <person name="Wang L."/>
        </authorList>
    </citation>
    <scope>NUCLEOTIDE SEQUENCE [LARGE SCALE GENOMIC DNA]</scope>
    <source>
        <strain evidence="2 3">NEAU-FHS4</strain>
    </source>
</reference>
<organism evidence="2 3">
    <name type="scientific">Plantactinospora veratri</name>
    <dbReference type="NCBI Taxonomy" id="1436122"/>
    <lineage>
        <taxon>Bacteria</taxon>
        <taxon>Bacillati</taxon>
        <taxon>Actinomycetota</taxon>
        <taxon>Actinomycetes</taxon>
        <taxon>Micromonosporales</taxon>
        <taxon>Micromonosporaceae</taxon>
        <taxon>Plantactinospora</taxon>
    </lineage>
</organism>
<dbReference type="PANTHER" id="PTHR43393:SF3">
    <property type="entry name" value="LYSINE DECARBOXYLASE-LIKE PROTEIN"/>
    <property type="match status" value="1"/>
</dbReference>
<evidence type="ECO:0000313" key="2">
    <source>
        <dbReference type="EMBL" id="MEE6309936.1"/>
    </source>
</evidence>
<dbReference type="Pfam" id="PF18306">
    <property type="entry name" value="LDcluster4"/>
    <property type="match status" value="1"/>
</dbReference>